<dbReference type="Proteomes" id="UP000239181">
    <property type="component" value="Unassembled WGS sequence"/>
</dbReference>
<keyword evidence="3" id="KW-0281">Fimbrium</keyword>
<evidence type="ECO:0000256" key="1">
    <source>
        <dbReference type="ARBA" id="ARBA00004561"/>
    </source>
</evidence>
<reference evidence="5 6" key="1">
    <citation type="submission" date="2017-10" db="EMBL/GenBank/DDBJ databases">
        <title>Draft genome of two endophytic bacteria isolated from 'guarana' Paullinia cupana (Mart.) Ducke.</title>
        <authorList>
            <person name="Siqueira K.A."/>
            <person name="Liotti R.G."/>
            <person name="Mendes T.A."/>
            <person name="Soares M.A."/>
        </authorList>
    </citation>
    <scope>NUCLEOTIDE SEQUENCE [LARGE SCALE GENOMIC DNA]</scope>
    <source>
        <strain evidence="5 6">342</strain>
    </source>
</reference>
<comment type="caution">
    <text evidence="5">The sequence shown here is derived from an EMBL/GenBank/DDBJ whole genome shotgun (WGS) entry which is preliminary data.</text>
</comment>
<accession>A0A2S9IHL5</accession>
<evidence type="ECO:0000256" key="3">
    <source>
        <dbReference type="ARBA" id="ARBA00023263"/>
    </source>
</evidence>
<dbReference type="AlphaFoldDB" id="A0A2S9IHL5"/>
<dbReference type="InterPro" id="IPR036937">
    <property type="entry name" value="Adhesion_dom_fimbrial_sf"/>
</dbReference>
<dbReference type="OrthoDB" id="6513174at2"/>
<keyword evidence="6" id="KW-1185">Reference proteome</keyword>
<name>A0A2S9IHL5_9GAMM</name>
<protein>
    <submittedName>
        <fullName evidence="5">Pilus assembly protein FimV</fullName>
    </submittedName>
</protein>
<dbReference type="PANTHER" id="PTHR33420">
    <property type="entry name" value="FIMBRIAL SUBUNIT ELFA-RELATED"/>
    <property type="match status" value="1"/>
</dbReference>
<dbReference type="InterPro" id="IPR008966">
    <property type="entry name" value="Adhesion_dom_sf"/>
</dbReference>
<keyword evidence="2" id="KW-0732">Signal</keyword>
<dbReference type="EMBL" id="PDET01000001">
    <property type="protein sequence ID" value="PRD17281.1"/>
    <property type="molecule type" value="Genomic_DNA"/>
</dbReference>
<dbReference type="Gene3D" id="2.60.40.1090">
    <property type="entry name" value="Fimbrial-type adhesion domain"/>
    <property type="match status" value="1"/>
</dbReference>
<evidence type="ECO:0000313" key="6">
    <source>
        <dbReference type="Proteomes" id="UP000239181"/>
    </source>
</evidence>
<dbReference type="GO" id="GO:0043709">
    <property type="term" value="P:cell adhesion involved in single-species biofilm formation"/>
    <property type="evidence" value="ECO:0007669"/>
    <property type="project" value="TreeGrafter"/>
</dbReference>
<gene>
    <name evidence="5" type="ORF">CQW29_01195</name>
</gene>
<comment type="subcellular location">
    <subcellularLocation>
        <location evidence="1">Fimbrium</location>
    </subcellularLocation>
</comment>
<evidence type="ECO:0000259" key="4">
    <source>
        <dbReference type="Pfam" id="PF00419"/>
    </source>
</evidence>
<sequence>MELITMVYFFCKGRVAFFFASSLFVFFIFLFCNKVSAQGFIQRLGGPYEYKVELGSSDLQNVVGYTVVKEYGDPARFSGYAYCNVPIPQSAVFYNAQPTTMTPSFINPGFYKLNDFIDVKIEIFIGGGVNDYRVVPFTNLSNARYEFSCNPPSQLINNFQSGGQGRLTFKVTKRIVNGVQLNNREILKVYGRLGTYTTAFSSTPMVTVNIASAILSVPDKCEVNNGKVIDVDFGESDGININQKNISRSIPVSFKCTGGLFETGKLNIKLAVSGDSASFDSNLIKTNKDELAVKFTHNNSELTPNVFYSVANVNNSGDWDLEATLVSNNNQEVSEGNFQASATVVASFQ</sequence>
<dbReference type="InterPro" id="IPR000259">
    <property type="entry name" value="Adhesion_dom_fimbrial"/>
</dbReference>
<evidence type="ECO:0000313" key="5">
    <source>
        <dbReference type="EMBL" id="PRD17281.1"/>
    </source>
</evidence>
<feature type="domain" description="Fimbrial-type adhesion" evidence="4">
    <location>
        <begin position="211"/>
        <end position="349"/>
    </location>
</feature>
<dbReference type="GO" id="GO:0009289">
    <property type="term" value="C:pilus"/>
    <property type="evidence" value="ECO:0007669"/>
    <property type="project" value="UniProtKB-SubCell"/>
</dbReference>
<dbReference type="Pfam" id="PF00419">
    <property type="entry name" value="Fimbrial"/>
    <property type="match status" value="1"/>
</dbReference>
<organism evidence="5 6">
    <name type="scientific">Pantoea coffeiphila</name>
    <dbReference type="NCBI Taxonomy" id="1465635"/>
    <lineage>
        <taxon>Bacteria</taxon>
        <taxon>Pseudomonadati</taxon>
        <taxon>Pseudomonadota</taxon>
        <taxon>Gammaproteobacteria</taxon>
        <taxon>Enterobacterales</taxon>
        <taxon>Erwiniaceae</taxon>
        <taxon>Pantoea</taxon>
    </lineage>
</organism>
<dbReference type="SUPFAM" id="SSF49401">
    <property type="entry name" value="Bacterial adhesins"/>
    <property type="match status" value="1"/>
</dbReference>
<proteinExistence type="predicted"/>
<evidence type="ECO:0000256" key="2">
    <source>
        <dbReference type="ARBA" id="ARBA00022729"/>
    </source>
</evidence>
<dbReference type="PANTHER" id="PTHR33420:SF31">
    <property type="entry name" value="TYPE 1 FIMBRIN D-MANNOSE SPECIFIC ADHESIN"/>
    <property type="match status" value="1"/>
</dbReference>
<dbReference type="InterPro" id="IPR050263">
    <property type="entry name" value="Bact_Fimbrial_Adh_Pro"/>
</dbReference>